<sequence length="295" mass="33421">MKFPEPHIHAPRDAHTHTAIFLHGRGSNGPEFCEDLFSSLTSNLKNLPDSLPSWRWVFPTAKTRYSSRFKEDESAWFDVWSIDNIEEQEELSVEGLRESVSHIMKILTDEIERVDGDASRVFLCGISQGMATILWTFFCAVGQINQPLGGMIGFCGWLPFSHKAEDLARRQQAMELLQQSSGNQSLIEPSKLDNKRQMSKLFRDIINDPGLPQIDVSTDISIFSTPVLLSHGRDDPIVPIRLGRQAARILQHLEVSAEWHWYSGAEANGHWIKEPQGFDQMVEFIETQLCCGELA</sequence>
<evidence type="ECO:0000313" key="3">
    <source>
        <dbReference type="EMBL" id="OKO93768.1"/>
    </source>
</evidence>
<comment type="similarity">
    <text evidence="1">Belongs to the AB hydrolase superfamily. AB hydrolase 2 family.</text>
</comment>
<dbReference type="SUPFAM" id="SSF53474">
    <property type="entry name" value="alpha/beta-Hydrolases"/>
    <property type="match status" value="1"/>
</dbReference>
<dbReference type="GO" id="GO:0017000">
    <property type="term" value="P:antibiotic biosynthetic process"/>
    <property type="evidence" value="ECO:0007669"/>
    <property type="project" value="UniProtKB-ARBA"/>
</dbReference>
<dbReference type="EMBL" id="MNBE01000723">
    <property type="protein sequence ID" value="OKO93768.1"/>
    <property type="molecule type" value="Genomic_DNA"/>
</dbReference>
<gene>
    <name evidence="3" type="ORF">PENSUB_12047</name>
</gene>
<dbReference type="AlphaFoldDB" id="A0A1Q5T0G9"/>
<dbReference type="GO" id="GO:0005737">
    <property type="term" value="C:cytoplasm"/>
    <property type="evidence" value="ECO:0007669"/>
    <property type="project" value="TreeGrafter"/>
</dbReference>
<feature type="domain" description="Phospholipase/carboxylesterase/thioesterase" evidence="2">
    <location>
        <begin position="6"/>
        <end position="193"/>
    </location>
</feature>
<dbReference type="InterPro" id="IPR050565">
    <property type="entry name" value="LYPA1-2/EST-like"/>
</dbReference>
<reference evidence="3 4" key="1">
    <citation type="submission" date="2016-10" db="EMBL/GenBank/DDBJ databases">
        <title>Genome sequence of the ascomycete fungus Penicillium subrubescens.</title>
        <authorList>
            <person name="De Vries R.P."/>
            <person name="Peng M."/>
            <person name="Dilokpimol A."/>
            <person name="Hilden K."/>
            <person name="Makela M.R."/>
            <person name="Grigoriev I."/>
            <person name="Riley R."/>
            <person name="Granchi Z."/>
        </authorList>
    </citation>
    <scope>NUCLEOTIDE SEQUENCE [LARGE SCALE GENOMIC DNA]</scope>
    <source>
        <strain evidence="3 4">CBS 132785</strain>
    </source>
</reference>
<accession>A0A1Q5T0G9</accession>
<dbReference type="PANTHER" id="PTHR10655">
    <property type="entry name" value="LYSOPHOSPHOLIPASE-RELATED"/>
    <property type="match status" value="1"/>
</dbReference>
<dbReference type="GO" id="GO:0008474">
    <property type="term" value="F:palmitoyl-(protein) hydrolase activity"/>
    <property type="evidence" value="ECO:0007669"/>
    <property type="project" value="TreeGrafter"/>
</dbReference>
<protein>
    <submittedName>
        <fullName evidence="3">Acyl-protein thioesterase 1</fullName>
    </submittedName>
</protein>
<dbReference type="GO" id="GO:0072330">
    <property type="term" value="P:monocarboxylic acid biosynthetic process"/>
    <property type="evidence" value="ECO:0007669"/>
    <property type="project" value="UniProtKB-ARBA"/>
</dbReference>
<dbReference type="InterPro" id="IPR029058">
    <property type="entry name" value="AB_hydrolase_fold"/>
</dbReference>
<dbReference type="GO" id="GO:0052689">
    <property type="term" value="F:carboxylic ester hydrolase activity"/>
    <property type="evidence" value="ECO:0007669"/>
    <property type="project" value="TreeGrafter"/>
</dbReference>
<dbReference type="PANTHER" id="PTHR10655:SF63">
    <property type="entry name" value="PHOSPHOLIPASE_CARBOXYLESTERASE_THIOESTERASE DOMAIN-CONTAINING PROTEIN"/>
    <property type="match status" value="1"/>
</dbReference>
<dbReference type="Pfam" id="PF02230">
    <property type="entry name" value="Abhydrolase_2"/>
    <property type="match status" value="1"/>
</dbReference>
<dbReference type="STRING" id="1316194.A0A1Q5T0G9"/>
<evidence type="ECO:0000256" key="1">
    <source>
        <dbReference type="ARBA" id="ARBA00006499"/>
    </source>
</evidence>
<proteinExistence type="inferred from homology"/>
<evidence type="ECO:0000259" key="2">
    <source>
        <dbReference type="Pfam" id="PF02230"/>
    </source>
</evidence>
<organism evidence="3 4">
    <name type="scientific">Penicillium subrubescens</name>
    <dbReference type="NCBI Taxonomy" id="1316194"/>
    <lineage>
        <taxon>Eukaryota</taxon>
        <taxon>Fungi</taxon>
        <taxon>Dikarya</taxon>
        <taxon>Ascomycota</taxon>
        <taxon>Pezizomycotina</taxon>
        <taxon>Eurotiomycetes</taxon>
        <taxon>Eurotiomycetidae</taxon>
        <taxon>Eurotiales</taxon>
        <taxon>Aspergillaceae</taxon>
        <taxon>Penicillium</taxon>
    </lineage>
</organism>
<comment type="caution">
    <text evidence="3">The sequence shown here is derived from an EMBL/GenBank/DDBJ whole genome shotgun (WGS) entry which is preliminary data.</text>
</comment>
<evidence type="ECO:0000313" key="4">
    <source>
        <dbReference type="Proteomes" id="UP000186955"/>
    </source>
</evidence>
<keyword evidence="4" id="KW-1185">Reference proteome</keyword>
<name>A0A1Q5T0G9_9EURO</name>
<dbReference type="Gene3D" id="3.40.50.1820">
    <property type="entry name" value="alpha/beta hydrolase"/>
    <property type="match status" value="1"/>
</dbReference>
<dbReference type="OrthoDB" id="2418081at2759"/>
<dbReference type="InterPro" id="IPR003140">
    <property type="entry name" value="PLipase/COase/thioEstase"/>
</dbReference>
<dbReference type="Proteomes" id="UP000186955">
    <property type="component" value="Unassembled WGS sequence"/>
</dbReference>